<feature type="region of interest" description="Disordered" evidence="2">
    <location>
        <begin position="305"/>
        <end position="325"/>
    </location>
</feature>
<feature type="compositionally biased region" description="Basic and acidic residues" evidence="2">
    <location>
        <begin position="357"/>
        <end position="367"/>
    </location>
</feature>
<keyword evidence="1" id="KW-0175">Coiled coil</keyword>
<evidence type="ECO:0000256" key="2">
    <source>
        <dbReference type="SAM" id="MobiDB-lite"/>
    </source>
</evidence>
<gene>
    <name evidence="4" type="ORF">EPUL_001128</name>
</gene>
<comment type="caution">
    <text evidence="4">The sequence shown here is derived from an EMBL/GenBank/DDBJ whole genome shotgun (WGS) entry which is preliminary data.</text>
</comment>
<dbReference type="OrthoDB" id="5395440at2759"/>
<dbReference type="EMBL" id="PEDP01000076">
    <property type="protein sequence ID" value="POS87742.1"/>
    <property type="molecule type" value="Genomic_DNA"/>
</dbReference>
<evidence type="ECO:0000256" key="1">
    <source>
        <dbReference type="SAM" id="Coils"/>
    </source>
</evidence>
<feature type="region of interest" description="Disordered" evidence="2">
    <location>
        <begin position="1"/>
        <end position="33"/>
    </location>
</feature>
<feature type="coiled-coil region" evidence="1">
    <location>
        <begin position="400"/>
        <end position="527"/>
    </location>
</feature>
<dbReference type="Proteomes" id="UP000237438">
    <property type="component" value="Unassembled WGS sequence"/>
</dbReference>
<dbReference type="Pfam" id="PF24554">
    <property type="entry name" value="DUF7603"/>
    <property type="match status" value="1"/>
</dbReference>
<feature type="region of interest" description="Disordered" evidence="2">
    <location>
        <begin position="357"/>
        <end position="381"/>
    </location>
</feature>
<feature type="coiled-coil region" evidence="1">
    <location>
        <begin position="843"/>
        <end position="895"/>
    </location>
</feature>
<feature type="region of interest" description="Disordered" evidence="2">
    <location>
        <begin position="188"/>
        <end position="236"/>
    </location>
</feature>
<dbReference type="InterPro" id="IPR056023">
    <property type="entry name" value="DUF7603"/>
</dbReference>
<evidence type="ECO:0000313" key="5">
    <source>
        <dbReference type="Proteomes" id="UP000237438"/>
    </source>
</evidence>
<feature type="compositionally biased region" description="Polar residues" evidence="2">
    <location>
        <begin position="10"/>
        <end position="28"/>
    </location>
</feature>
<protein>
    <recommendedName>
        <fullName evidence="3">DUF7603 domain-containing protein</fullName>
    </recommendedName>
</protein>
<evidence type="ECO:0000259" key="3">
    <source>
        <dbReference type="Pfam" id="PF24554"/>
    </source>
</evidence>
<keyword evidence="5" id="KW-1185">Reference proteome</keyword>
<name>A0A2S4Q0D2_9PEZI</name>
<proteinExistence type="predicted"/>
<feature type="compositionally biased region" description="Polar residues" evidence="2">
    <location>
        <begin position="188"/>
        <end position="200"/>
    </location>
</feature>
<evidence type="ECO:0000313" key="4">
    <source>
        <dbReference type="EMBL" id="POS87742.1"/>
    </source>
</evidence>
<feature type="coiled-coil region" evidence="1">
    <location>
        <begin position="599"/>
        <end position="703"/>
    </location>
</feature>
<organism evidence="4 5">
    <name type="scientific">Erysiphe pulchra</name>
    <dbReference type="NCBI Taxonomy" id="225359"/>
    <lineage>
        <taxon>Eukaryota</taxon>
        <taxon>Fungi</taxon>
        <taxon>Dikarya</taxon>
        <taxon>Ascomycota</taxon>
        <taxon>Pezizomycotina</taxon>
        <taxon>Leotiomycetes</taxon>
        <taxon>Erysiphales</taxon>
        <taxon>Erysiphaceae</taxon>
        <taxon>Erysiphe</taxon>
    </lineage>
</organism>
<dbReference type="AlphaFoldDB" id="A0A2S4Q0D2"/>
<reference evidence="4 5" key="1">
    <citation type="submission" date="2017-10" db="EMBL/GenBank/DDBJ databases">
        <title>Development of genomic resources for the powdery mildew, Erysiphe pulchra.</title>
        <authorList>
            <person name="Wadl P.A."/>
            <person name="Mack B.M."/>
            <person name="Moore G."/>
            <person name="Beltz S.B."/>
        </authorList>
    </citation>
    <scope>NUCLEOTIDE SEQUENCE [LARGE SCALE GENOMIC DNA]</scope>
    <source>
        <strain evidence="4">Cflorida</strain>
    </source>
</reference>
<accession>A0A2S4Q0D2</accession>
<feature type="coiled-coil region" evidence="1">
    <location>
        <begin position="939"/>
        <end position="1001"/>
    </location>
</feature>
<sequence length="1020" mass="116320">MDVAHHTSSDTRGQSDTPWASESPNMPTSDPLFAHKTINTKSQSLEIVRRHEKPLVSSVPSHVRRKPLPPNACRQDTRFLSPENPILSSEFSAQVSSLPPVAIDVSFFNKLDFPPWEGATFTSSVGEVQGYTGQHTNISQQRNTLPSQMSQSLATSKLPSSSIIFPKRARAPSSTSIFSKETKIVYSNNPGSTVAPNTRTPLPLAETTPSRKKITTLSCPKDSEDSDLSPSQASMTSSKPSLLVASLFGWRENISTPLLSTSTSIESTSPKLPYTPSKDVKLSSLSSISNEKPLIVSVPTANVKSQVAPPETGPQVNTHGRRSLPNMDDMERELREITSELAASIKREIELEDEVDRLKTDSEKRSSDYFSDSGSESKRDELDRLIRKTELSKAQMKLKISQLTLTVSEERAKRKQLEQKIKDLEKKASHINQEPLNSIDTSERVRELESVCEELRKRLAEEQQLKTTTDETLAKLRSQLQVSLSERDNLRDEVVPKLRSQVEGLEMQATELEKKAYEQTKAHQELQKLGNKSMDLINPQKNQIEKQYQMKRYDRFSQIVEAVEKRDSISHSSKKISYLRPRSNTINVTENVDRTAELIRDVELQRDALHDSLRSLRERQEHQNRENQKQIKHLEMELEKALSVSPRRSGYERDVKQLRAEINTLRLRADEAISQKLKFAENITVLKYELERAEQEIVTLKKLLMLEKHVSQVSQKRPISGILVSESLEDSYKDLQITFSKSLERVKCLQTENMARENLDLFRLIEQSFAKAISERNSVSRQAEILRKQNKILLDNEKTLSFQELTHSKELLDSAKRFEDLATQVRQQLNTNATLRQRLASMIEREEKEQELSAQKIKYLQEQVKTLEEQLYLAQNSSEERLLAHEEEIRGMKENQIDQLLRIKEGIRSPSTSTSALARSIKSPRNFFLQLPVAEDVKVAQLRQRISELEKALSDADQEIAKVVSHMNAAQIQVMDLQNEREEAIRETKRLQKLIEQERAQSYPTTWASMLSFGSREVKV</sequence>
<feature type="domain" description="DUF7603" evidence="3">
    <location>
        <begin position="764"/>
        <end position="869"/>
    </location>
</feature>
<dbReference type="STRING" id="225359.A0A2S4Q0D2"/>